<dbReference type="KEGG" id="ttc:FOKN1_0905"/>
<dbReference type="RefSeq" id="WP_096365146.1">
    <property type="nucleotide sequence ID" value="NZ_AP018052.1"/>
</dbReference>
<feature type="transmembrane region" description="Helical" evidence="10">
    <location>
        <begin position="229"/>
        <end position="251"/>
    </location>
</feature>
<dbReference type="NCBIfam" id="TIGR01695">
    <property type="entry name" value="murJ_mviN"/>
    <property type="match status" value="1"/>
</dbReference>
<dbReference type="GO" id="GO:0005886">
    <property type="term" value="C:plasma membrane"/>
    <property type="evidence" value="ECO:0007669"/>
    <property type="project" value="UniProtKB-SubCell"/>
</dbReference>
<feature type="transmembrane region" description="Helical" evidence="10">
    <location>
        <begin position="271"/>
        <end position="289"/>
    </location>
</feature>
<feature type="transmembrane region" description="Helical" evidence="10">
    <location>
        <begin position="351"/>
        <end position="372"/>
    </location>
</feature>
<dbReference type="CDD" id="cd13123">
    <property type="entry name" value="MATE_MurJ_like"/>
    <property type="match status" value="1"/>
</dbReference>
<evidence type="ECO:0000256" key="1">
    <source>
        <dbReference type="ARBA" id="ARBA00004651"/>
    </source>
</evidence>
<dbReference type="UniPathway" id="UPA00219"/>
<evidence type="ECO:0000256" key="4">
    <source>
        <dbReference type="ARBA" id="ARBA00022960"/>
    </source>
</evidence>
<dbReference type="GO" id="GO:0008360">
    <property type="term" value="P:regulation of cell shape"/>
    <property type="evidence" value="ECO:0007669"/>
    <property type="project" value="UniProtKB-UniRule"/>
</dbReference>
<keyword evidence="10 11" id="KW-0813">Transport</keyword>
<dbReference type="InterPro" id="IPR051050">
    <property type="entry name" value="Lipid_II_flippase_MurJ/MviN"/>
</dbReference>
<dbReference type="Proteomes" id="UP000218765">
    <property type="component" value="Chromosome"/>
</dbReference>
<keyword evidence="4 10" id="KW-0133">Cell shape</keyword>
<keyword evidence="10" id="KW-0997">Cell inner membrane</keyword>
<dbReference type="GO" id="GO:0071555">
    <property type="term" value="P:cell wall organization"/>
    <property type="evidence" value="ECO:0007669"/>
    <property type="project" value="UniProtKB-UniRule"/>
</dbReference>
<feature type="transmembrane region" description="Helical" evidence="10">
    <location>
        <begin position="450"/>
        <end position="473"/>
    </location>
</feature>
<feature type="transmembrane region" description="Helical" evidence="10">
    <location>
        <begin position="28"/>
        <end position="48"/>
    </location>
</feature>
<evidence type="ECO:0000313" key="13">
    <source>
        <dbReference type="Proteomes" id="UP000218765"/>
    </source>
</evidence>
<evidence type="ECO:0000256" key="5">
    <source>
        <dbReference type="ARBA" id="ARBA00022984"/>
    </source>
</evidence>
<keyword evidence="6 10" id="KW-1133">Transmembrane helix</keyword>
<evidence type="ECO:0000256" key="6">
    <source>
        <dbReference type="ARBA" id="ARBA00022989"/>
    </source>
</evidence>
<proteinExistence type="inferred from homology"/>
<keyword evidence="5 10" id="KW-0573">Peptidoglycan synthesis</keyword>
<dbReference type="GO" id="GO:0015648">
    <property type="term" value="F:lipid-linked peptidoglycan transporter activity"/>
    <property type="evidence" value="ECO:0007669"/>
    <property type="project" value="UniProtKB-UniRule"/>
</dbReference>
<accession>A0A1Z4VNT9</accession>
<organism evidence="12 13">
    <name type="scientific">Thiohalobacter thiocyanaticus</name>
    <dbReference type="NCBI Taxonomy" id="585455"/>
    <lineage>
        <taxon>Bacteria</taxon>
        <taxon>Pseudomonadati</taxon>
        <taxon>Pseudomonadota</taxon>
        <taxon>Gammaproteobacteria</taxon>
        <taxon>Thiohalobacterales</taxon>
        <taxon>Thiohalobacteraceae</taxon>
        <taxon>Thiohalobacter</taxon>
    </lineage>
</organism>
<feature type="transmembrane region" description="Helical" evidence="10">
    <location>
        <begin position="131"/>
        <end position="151"/>
    </location>
</feature>
<dbReference type="PIRSF" id="PIRSF002869">
    <property type="entry name" value="MviN"/>
    <property type="match status" value="1"/>
</dbReference>
<keyword evidence="10 11" id="KW-0961">Cell wall biogenesis/degradation</keyword>
<dbReference type="InterPro" id="IPR004268">
    <property type="entry name" value="MurJ"/>
</dbReference>
<dbReference type="PANTHER" id="PTHR47019:SF1">
    <property type="entry name" value="LIPID II FLIPPASE MURJ"/>
    <property type="match status" value="1"/>
</dbReference>
<dbReference type="Pfam" id="PF03023">
    <property type="entry name" value="MurJ"/>
    <property type="match status" value="1"/>
</dbReference>
<gene>
    <name evidence="10" type="primary">murJ</name>
    <name evidence="12" type="ORF">FOKN1_0905</name>
</gene>
<dbReference type="EMBL" id="AP018052">
    <property type="protein sequence ID" value="BAZ93306.1"/>
    <property type="molecule type" value="Genomic_DNA"/>
</dbReference>
<evidence type="ECO:0000313" key="12">
    <source>
        <dbReference type="EMBL" id="BAZ93306.1"/>
    </source>
</evidence>
<dbReference type="OrthoDB" id="9816572at2"/>
<evidence type="ECO:0000256" key="9">
    <source>
        <dbReference type="ARBA" id="ARBA00061532"/>
    </source>
</evidence>
<feature type="transmembrane region" description="Helical" evidence="10">
    <location>
        <begin position="310"/>
        <end position="331"/>
    </location>
</feature>
<reference evidence="12 13" key="1">
    <citation type="submission" date="2017-05" db="EMBL/GenBank/DDBJ databases">
        <title>Thiocyanate degradation by Thiohalobacter thiocyanaticus FOKN1.</title>
        <authorList>
            <person name="Oshiki M."/>
            <person name="Fukushima T."/>
            <person name="Kawano S."/>
            <person name="Nakagawa J."/>
        </authorList>
    </citation>
    <scope>NUCLEOTIDE SEQUENCE [LARGE SCALE GENOMIC DNA]</scope>
    <source>
        <strain evidence="12 13">FOKN1</strain>
    </source>
</reference>
<dbReference type="GO" id="GO:0034204">
    <property type="term" value="P:lipid translocation"/>
    <property type="evidence" value="ECO:0007669"/>
    <property type="project" value="TreeGrafter"/>
</dbReference>
<dbReference type="AlphaFoldDB" id="A0A1Z4VNT9"/>
<keyword evidence="7 10" id="KW-0472">Membrane</keyword>
<keyword evidence="3 10" id="KW-0812">Transmembrane</keyword>
<feature type="transmembrane region" description="Helical" evidence="10">
    <location>
        <begin position="485"/>
        <end position="503"/>
    </location>
</feature>
<evidence type="ECO:0000256" key="8">
    <source>
        <dbReference type="ARBA" id="ARBA00060041"/>
    </source>
</evidence>
<feature type="transmembrane region" description="Helical" evidence="10">
    <location>
        <begin position="411"/>
        <end position="430"/>
    </location>
</feature>
<feature type="transmembrane region" description="Helical" evidence="10">
    <location>
        <begin position="88"/>
        <end position="111"/>
    </location>
</feature>
<comment type="subcellular location">
    <subcellularLocation>
        <location evidence="10">Cell inner membrane</location>
        <topology evidence="10">Multi-pass membrane protein</topology>
    </subcellularLocation>
    <subcellularLocation>
        <location evidence="1">Cell membrane</location>
        <topology evidence="1">Multi-pass membrane protein</topology>
    </subcellularLocation>
</comment>
<keyword evidence="2 10" id="KW-1003">Cell membrane</keyword>
<dbReference type="PRINTS" id="PR01806">
    <property type="entry name" value="VIRFACTRMVIN"/>
</dbReference>
<evidence type="ECO:0000256" key="11">
    <source>
        <dbReference type="PIRNR" id="PIRNR002869"/>
    </source>
</evidence>
<evidence type="ECO:0000256" key="7">
    <source>
        <dbReference type="ARBA" id="ARBA00023136"/>
    </source>
</evidence>
<feature type="transmembrane region" description="Helical" evidence="10">
    <location>
        <begin position="384"/>
        <end position="405"/>
    </location>
</feature>
<comment type="similarity">
    <text evidence="9 10 11">Belongs to the MurJ/MviN family.</text>
</comment>
<dbReference type="PANTHER" id="PTHR47019">
    <property type="entry name" value="LIPID II FLIPPASE MURJ"/>
    <property type="match status" value="1"/>
</dbReference>
<evidence type="ECO:0000256" key="3">
    <source>
        <dbReference type="ARBA" id="ARBA00022692"/>
    </source>
</evidence>
<feature type="transmembrane region" description="Helical" evidence="10">
    <location>
        <begin position="185"/>
        <end position="208"/>
    </location>
</feature>
<evidence type="ECO:0000256" key="10">
    <source>
        <dbReference type="HAMAP-Rule" id="MF_02078"/>
    </source>
</evidence>
<sequence>MRNTAVVGLMTFLSRVLGLVRDMVFARAIGVGLGMDAFLVAFKIPNFLRRLFGEGAFSLAFVPVLSDYKANREHAEVQGLVDRVFGTLAGILLLLSIVGSLASPLLVMVFAPGFIDEPEKFALTGDMLRVTFPYILFISLVAFGGGILNTYSRFALPAFAPVLLNLVFILAALFGDAWFEVHVMALAWAVFAGGVIQLLLILPGLARLRLLPRPRWGWRDSGVRRILKLMAPAVLGSSVAQINLLFDTLIASFLITGSVSWLYYADRMVEFPLGVFGVALGTVILPSLSKSHAARSPQEFAATLDRALRWVLLLGMPAAIGLILLAQPILITLFQYNAFTPHDAFMASLSLMAYAVGLPAFILVKVLAPAFYSREDSRTPVRIGIIAMLSNMVLNVLLVVPMVLLDITGPHAGLALATALTGWQNAAMLYRRLRREGVYAPLAGWGRVLLRIVVAGTAMALLLIWAVPAVATWVEWGGWERIGQLALWIVLAMGLYFLLLQLMGQRLQLLWRRPDAGDV</sequence>
<comment type="pathway">
    <text evidence="10">Cell wall biogenesis; peptidoglycan biosynthesis.</text>
</comment>
<keyword evidence="13" id="KW-1185">Reference proteome</keyword>
<name>A0A1Z4VNT9_9GAMM</name>
<dbReference type="GO" id="GO:0009252">
    <property type="term" value="P:peptidoglycan biosynthetic process"/>
    <property type="evidence" value="ECO:0007669"/>
    <property type="project" value="UniProtKB-UniRule"/>
</dbReference>
<comment type="function">
    <text evidence="8 10 11">Involved in peptidoglycan biosynthesis. Transports lipid-linked peptidoglycan precursors from the inner to the outer leaflet of the cytoplasmic membrane.</text>
</comment>
<protein>
    <recommendedName>
        <fullName evidence="10">Probable lipid II flippase MurJ</fullName>
    </recommendedName>
</protein>
<evidence type="ECO:0000256" key="2">
    <source>
        <dbReference type="ARBA" id="ARBA00022475"/>
    </source>
</evidence>
<feature type="transmembrane region" description="Helical" evidence="10">
    <location>
        <begin position="158"/>
        <end position="179"/>
    </location>
</feature>
<dbReference type="HAMAP" id="MF_02078">
    <property type="entry name" value="MurJ_MviN"/>
    <property type="match status" value="1"/>
</dbReference>